<feature type="domain" description="Sigma-54 factor interaction" evidence="7">
    <location>
        <begin position="285"/>
        <end position="514"/>
    </location>
</feature>
<dbReference type="PROSITE" id="PS00688">
    <property type="entry name" value="SIGMA54_INTERACT_3"/>
    <property type="match status" value="1"/>
</dbReference>
<dbReference type="Gene3D" id="3.40.50.300">
    <property type="entry name" value="P-loop containing nucleotide triphosphate hydrolases"/>
    <property type="match status" value="1"/>
</dbReference>
<dbReference type="SUPFAM" id="SSF46689">
    <property type="entry name" value="Homeodomain-like"/>
    <property type="match status" value="1"/>
</dbReference>
<reference evidence="9" key="1">
    <citation type="submission" date="2020-08" db="EMBL/GenBank/DDBJ databases">
        <authorList>
            <person name="Liu C."/>
            <person name="Sun Q."/>
        </authorList>
    </citation>
    <scope>NUCLEOTIDE SEQUENCE</scope>
    <source>
        <strain evidence="9">BX16</strain>
    </source>
</reference>
<feature type="domain" description="PAC" evidence="8">
    <location>
        <begin position="212"/>
        <end position="264"/>
    </location>
</feature>
<dbReference type="InterPro" id="IPR058031">
    <property type="entry name" value="AAA_lid_NorR"/>
</dbReference>
<keyword evidence="10" id="KW-1185">Reference proteome</keyword>
<dbReference type="InterPro" id="IPR025943">
    <property type="entry name" value="Sigma_54_int_dom_ATP-bd_2"/>
</dbReference>
<evidence type="ECO:0000313" key="10">
    <source>
        <dbReference type="Proteomes" id="UP000644115"/>
    </source>
</evidence>
<dbReference type="InterPro" id="IPR002078">
    <property type="entry name" value="Sigma_54_int"/>
</dbReference>
<evidence type="ECO:0000256" key="1">
    <source>
        <dbReference type="ARBA" id="ARBA00022741"/>
    </source>
</evidence>
<dbReference type="InterPro" id="IPR025944">
    <property type="entry name" value="Sigma_54_int_dom_CS"/>
</dbReference>
<dbReference type="InterPro" id="IPR002197">
    <property type="entry name" value="HTH_Fis"/>
</dbReference>
<dbReference type="InterPro" id="IPR003593">
    <property type="entry name" value="AAA+_ATPase"/>
</dbReference>
<dbReference type="PROSITE" id="PS00675">
    <property type="entry name" value="SIGMA54_INTERACT_1"/>
    <property type="match status" value="1"/>
</dbReference>
<sequence>MDVIKSILFQLLDSDTSLGNIPSLSECHNEDLDQSLYGICFSSKEGSISYANKTFMQSIESIAAHKKSNPTATLAKIIKSTVFFPINCALIETPEENYLVCVTNANEDGNSSHLVTIYGITDLMNDWTEADFEKMLKLIVKCRKEYLDDEFIFDNIFDLLTVSNKNGVLIKTNSAIEEQFGLKRELAIGTNVRDLEKNGILSKSVTREVLDKGTPSTLVQDTKTGHRLLVTSTPVYDQNGELYKIFNISKDVTSITTLESKLQEAEELIREYEKQSIYTETNNKIITSNITMQHALNTVMQITEVDSTVLIEGETGVGKDVMAKQIHDTSINKNGPFVKVNCGAIPDSLIESELFGYEKGAFTGALNQGKPGLIAAAEGGTLLLDEIGELPLNMQVKLLDLIQTKSYYTIGSVKPMTANIRIIAATNRNLAKMVESGQFREDLYYRLNVVPLYIPPLRERRSEIPHLTHEFLKRFNEKYHKNKHFSRDAMAILTNAPWPGNIRELENLIERLVVTTPSSVISADNLPESVRKDTATVDAIEIKINKIIPLKEAQQEMENAMFEKALELFPNKSVAADVLGIHRTTFSRKINKPEE</sequence>
<dbReference type="Gene3D" id="1.10.10.60">
    <property type="entry name" value="Homeodomain-like"/>
    <property type="match status" value="1"/>
</dbReference>
<evidence type="ECO:0000259" key="8">
    <source>
        <dbReference type="PROSITE" id="PS50113"/>
    </source>
</evidence>
<dbReference type="AlphaFoldDB" id="A0A923NBJ2"/>
<keyword evidence="4" id="KW-0238">DNA-binding</keyword>
<dbReference type="InterPro" id="IPR027417">
    <property type="entry name" value="P-loop_NTPase"/>
</dbReference>
<dbReference type="Gene3D" id="1.10.8.60">
    <property type="match status" value="1"/>
</dbReference>
<name>A0A923NBJ2_9FIRM</name>
<evidence type="ECO:0000256" key="5">
    <source>
        <dbReference type="ARBA" id="ARBA00023163"/>
    </source>
</evidence>
<keyword evidence="6" id="KW-0175">Coiled coil</keyword>
<dbReference type="InterPro" id="IPR025662">
    <property type="entry name" value="Sigma_54_int_dom_ATP-bd_1"/>
</dbReference>
<accession>A0A923NBJ2</accession>
<dbReference type="InterPro" id="IPR035965">
    <property type="entry name" value="PAS-like_dom_sf"/>
</dbReference>
<dbReference type="SUPFAM" id="SSF55785">
    <property type="entry name" value="PYP-like sensor domain (PAS domain)"/>
    <property type="match status" value="1"/>
</dbReference>
<keyword evidence="2" id="KW-0067">ATP-binding</keyword>
<dbReference type="Pfam" id="PF02954">
    <property type="entry name" value="HTH_8"/>
    <property type="match status" value="1"/>
</dbReference>
<keyword evidence="5" id="KW-0804">Transcription</keyword>
<dbReference type="Proteomes" id="UP000644115">
    <property type="component" value="Unassembled WGS sequence"/>
</dbReference>
<dbReference type="CDD" id="cd00009">
    <property type="entry name" value="AAA"/>
    <property type="match status" value="1"/>
</dbReference>
<evidence type="ECO:0000256" key="4">
    <source>
        <dbReference type="ARBA" id="ARBA00023125"/>
    </source>
</evidence>
<comment type="caution">
    <text evidence="9">The sequence shown here is derived from an EMBL/GenBank/DDBJ whole genome shotgun (WGS) entry which is preliminary data.</text>
</comment>
<dbReference type="InterPro" id="IPR013656">
    <property type="entry name" value="PAS_4"/>
</dbReference>
<evidence type="ECO:0000256" key="2">
    <source>
        <dbReference type="ARBA" id="ARBA00022840"/>
    </source>
</evidence>
<dbReference type="EMBL" id="JACRWC010000093">
    <property type="protein sequence ID" value="MBC5999773.1"/>
    <property type="molecule type" value="Genomic_DNA"/>
</dbReference>
<feature type="coiled-coil region" evidence="6">
    <location>
        <begin position="255"/>
        <end position="282"/>
    </location>
</feature>
<dbReference type="GO" id="GO:0006355">
    <property type="term" value="P:regulation of DNA-templated transcription"/>
    <property type="evidence" value="ECO:0007669"/>
    <property type="project" value="InterPro"/>
</dbReference>
<dbReference type="InterPro" id="IPR000700">
    <property type="entry name" value="PAS-assoc_C"/>
</dbReference>
<dbReference type="NCBIfam" id="TIGR00229">
    <property type="entry name" value="sensory_box"/>
    <property type="match status" value="1"/>
</dbReference>
<dbReference type="InterPro" id="IPR009057">
    <property type="entry name" value="Homeodomain-like_sf"/>
</dbReference>
<dbReference type="PANTHER" id="PTHR32071:SF57">
    <property type="entry name" value="C4-DICARBOXYLATE TRANSPORT TRANSCRIPTIONAL REGULATORY PROTEIN DCTD"/>
    <property type="match status" value="1"/>
</dbReference>
<evidence type="ECO:0000259" key="7">
    <source>
        <dbReference type="PROSITE" id="PS50045"/>
    </source>
</evidence>
<organism evidence="9 10">
    <name type="scientific">Lentihominibacter faecis</name>
    <dbReference type="NCBI Taxonomy" id="2764712"/>
    <lineage>
        <taxon>Bacteria</taxon>
        <taxon>Bacillati</taxon>
        <taxon>Bacillota</taxon>
        <taxon>Clostridia</taxon>
        <taxon>Peptostreptococcales</taxon>
        <taxon>Anaerovoracaceae</taxon>
        <taxon>Lentihominibacter</taxon>
    </lineage>
</organism>
<dbReference type="SUPFAM" id="SSF52540">
    <property type="entry name" value="P-loop containing nucleoside triphosphate hydrolases"/>
    <property type="match status" value="1"/>
</dbReference>
<evidence type="ECO:0000256" key="6">
    <source>
        <dbReference type="SAM" id="Coils"/>
    </source>
</evidence>
<dbReference type="PROSITE" id="PS50113">
    <property type="entry name" value="PAC"/>
    <property type="match status" value="1"/>
</dbReference>
<gene>
    <name evidence="9" type="ORF">H8876_07140</name>
</gene>
<dbReference type="Pfam" id="PF08448">
    <property type="entry name" value="PAS_4"/>
    <property type="match status" value="1"/>
</dbReference>
<keyword evidence="3" id="KW-0805">Transcription regulation</keyword>
<dbReference type="FunFam" id="3.40.50.300:FF:000006">
    <property type="entry name" value="DNA-binding transcriptional regulator NtrC"/>
    <property type="match status" value="1"/>
</dbReference>
<protein>
    <submittedName>
        <fullName evidence="9">Sigma 54-interacting transcriptional regulator</fullName>
    </submittedName>
</protein>
<dbReference type="GO" id="GO:0043565">
    <property type="term" value="F:sequence-specific DNA binding"/>
    <property type="evidence" value="ECO:0007669"/>
    <property type="project" value="InterPro"/>
</dbReference>
<dbReference type="PANTHER" id="PTHR32071">
    <property type="entry name" value="TRANSCRIPTIONAL REGULATORY PROTEIN"/>
    <property type="match status" value="1"/>
</dbReference>
<dbReference type="GO" id="GO:0005524">
    <property type="term" value="F:ATP binding"/>
    <property type="evidence" value="ECO:0007669"/>
    <property type="project" value="UniProtKB-KW"/>
</dbReference>
<keyword evidence="1" id="KW-0547">Nucleotide-binding</keyword>
<dbReference type="PROSITE" id="PS50045">
    <property type="entry name" value="SIGMA54_INTERACT_4"/>
    <property type="match status" value="1"/>
</dbReference>
<dbReference type="RefSeq" id="WP_249287156.1">
    <property type="nucleotide sequence ID" value="NZ_JACRWC010000093.1"/>
</dbReference>
<proteinExistence type="predicted"/>
<dbReference type="InterPro" id="IPR000014">
    <property type="entry name" value="PAS"/>
</dbReference>
<evidence type="ECO:0000313" key="9">
    <source>
        <dbReference type="EMBL" id="MBC5999773.1"/>
    </source>
</evidence>
<dbReference type="Pfam" id="PF25601">
    <property type="entry name" value="AAA_lid_14"/>
    <property type="match status" value="1"/>
</dbReference>
<dbReference type="Gene3D" id="3.30.450.20">
    <property type="entry name" value="PAS domain"/>
    <property type="match status" value="1"/>
</dbReference>
<dbReference type="Pfam" id="PF00158">
    <property type="entry name" value="Sigma54_activat"/>
    <property type="match status" value="1"/>
</dbReference>
<dbReference type="PROSITE" id="PS00676">
    <property type="entry name" value="SIGMA54_INTERACT_2"/>
    <property type="match status" value="1"/>
</dbReference>
<evidence type="ECO:0000256" key="3">
    <source>
        <dbReference type="ARBA" id="ARBA00023015"/>
    </source>
</evidence>
<dbReference type="SMART" id="SM00382">
    <property type="entry name" value="AAA"/>
    <property type="match status" value="1"/>
</dbReference>